<feature type="domain" description="ABC transporter" evidence="13">
    <location>
        <begin position="391"/>
        <end position="627"/>
    </location>
</feature>
<evidence type="ECO:0000256" key="7">
    <source>
        <dbReference type="ARBA" id="ARBA00022840"/>
    </source>
</evidence>
<feature type="transmembrane region" description="Helical" evidence="12">
    <location>
        <begin position="334"/>
        <end position="356"/>
    </location>
</feature>
<feature type="transmembrane region" description="Helical" evidence="12">
    <location>
        <begin position="214"/>
        <end position="235"/>
    </location>
</feature>
<dbReference type="InterPro" id="IPR017871">
    <property type="entry name" value="ABC_transporter-like_CS"/>
</dbReference>
<dbReference type="Pfam" id="PF00664">
    <property type="entry name" value="ABC_membrane"/>
    <property type="match status" value="2"/>
</dbReference>
<dbReference type="InterPro" id="IPR003439">
    <property type="entry name" value="ABC_transporter-like_ATP-bd"/>
</dbReference>
<dbReference type="InterPro" id="IPR011527">
    <property type="entry name" value="ABC1_TM_dom"/>
</dbReference>
<dbReference type="FunFam" id="3.40.50.300:FF:000066">
    <property type="entry name" value="ABC transporter B family member 1"/>
    <property type="match status" value="2"/>
</dbReference>
<keyword evidence="10" id="KW-0325">Glycoprotein</keyword>
<dbReference type="PROSITE" id="PS00211">
    <property type="entry name" value="ABC_TRANSPORTER_1"/>
    <property type="match status" value="2"/>
</dbReference>
<comment type="subcellular location">
    <subcellularLocation>
        <location evidence="1">Cell membrane</location>
        <topology evidence="1">Multi-pass membrane protein</topology>
    </subcellularLocation>
</comment>
<evidence type="ECO:0000259" key="13">
    <source>
        <dbReference type="PROSITE" id="PS50893"/>
    </source>
</evidence>
<keyword evidence="16" id="KW-1185">Reference proteome</keyword>
<dbReference type="PROSITE" id="PS50929">
    <property type="entry name" value="ABC_TM1F"/>
    <property type="match status" value="2"/>
</dbReference>
<evidence type="ECO:0000256" key="9">
    <source>
        <dbReference type="ARBA" id="ARBA00023136"/>
    </source>
</evidence>
<dbReference type="STRING" id="29655.A0A0K9Q1Z8"/>
<feature type="transmembrane region" description="Helical" evidence="12">
    <location>
        <begin position="291"/>
        <end position="314"/>
    </location>
</feature>
<keyword evidence="5" id="KW-0677">Repeat</keyword>
<evidence type="ECO:0000256" key="8">
    <source>
        <dbReference type="ARBA" id="ARBA00022989"/>
    </source>
</evidence>
<sequence>MENNEISVLGDNKSYAPDSVNSEPEKNNASLHSSWTSDSGNEDGGADLEMIPYYKLFSFADSLDVTLMIVGTICAVANGLAMPIMTVLFGNMIQSFGSNSDIDALFNAVVKVSLEFVYLAIATGAVSSLQVICWTITGEKQASRIRSLYLKTILRQEIAFFDKDTNTGEIVGRMSCDTLLIQEAMGEKVAKFIQLLSTFFGGFVVAFVKGWMLTLVMTATIPPLVASAALLATIVGKMATRGQLAYAEAANIVEQTVSSIRTVVSFTSENKAVDKYKESLKKAASANVYEGFSTGLGLGVVMFVMFCGYSLGIWYGGQLIINHGYTGGKVINVIFAVLTASFSLGQASPCLSAFAAGRAAGYKMFEIIDRKPEIDSFENSERMVDDIHGDIELRNVVFSYPTRPNERIFAGFSLSIKRGECVALVGESGSGKSTIISLIERFYDPQSGEVLIDGINLKEFQLRWIRKQIGLVSQEPILFSSSIRDNISYGKDDATLEDIEGASELANASEFINKMPQGYDTMVGEHGTQLSGGQKQRIALARAILKNPKILLLDEATSALDVESEKIVQAALERGMVHRTTVIVAHRLSTVKNADTIAVIHRGSIVEKGPHSELIEDHNGAYSQLIRLQEINHDTSSMENNNSTDSMERRHLINHLRDSSMGNGYKKHSFSRSLSLPMGSFGNFELKRLDIKTQDQTQMPQQVSIMRLASFNKPEIPILILGTIAAIIDGLVLPIFGFLLSSIINAFYKTPSRLQRELNFWALMFMLCGLEAIFVMPVKSYLFAIAGTHLVKRIRSMCFEKVVHMEVSWFDNPENSSGAIGARLSTDAAAVKGLVGDYLAMIVQNTTSIVAGLLIAFTASWQLSLIIFALIPLMGLNGYIQMKYLKGSGEETKMIYEEASQVANDAVGNIRTVASFTAEETVLKLYMKKCEVPLKSGIREGVISGIGFGASFFLLFCAYATIFYSGAQLMKQGLVTFDDIFRVLFVLLMAAMGISQTSSLGPDVTKAKSASTSIFSILDRKSKIDSNDNSGTVLEQVRGNILFQHVKFTYPTRPNVPIFQDLTFTADSGKVIALVGESGSGKSTVISLLQRFFDPDSGHILLDGVDIKDLKLRWFRQQMGLVSQEPVLFNDTIRANIAYGKEDEIAESDIIASAESANASRFIDGLQQGYDTIVGERGIQLSGGQKQRVAIARAILKNPKILLLDEATSALDAESERIVQDALEKMMLNRTTIVVAHRLSTIRGADTIAVVKNGSIVEKGSHDSLINVKGGAYASLVALHDGVASTSA</sequence>
<feature type="transmembrane region" description="Helical" evidence="12">
    <location>
        <begin position="116"/>
        <end position="137"/>
    </location>
</feature>
<feature type="compositionally biased region" description="Polar residues" evidence="11">
    <location>
        <begin position="19"/>
        <end position="39"/>
    </location>
</feature>
<dbReference type="InterPro" id="IPR027417">
    <property type="entry name" value="P-loop_NTPase"/>
</dbReference>
<dbReference type="SMART" id="SM00382">
    <property type="entry name" value="AAA"/>
    <property type="match status" value="2"/>
</dbReference>
<dbReference type="CDD" id="cd18578">
    <property type="entry name" value="ABC_6TM_Pgp_ABCB1_D2_like"/>
    <property type="match status" value="1"/>
</dbReference>
<dbReference type="PANTHER" id="PTHR43394">
    <property type="entry name" value="ATP-DEPENDENT PERMEASE MDL1, MITOCHONDRIAL"/>
    <property type="match status" value="1"/>
</dbReference>
<dbReference type="GO" id="GO:0016020">
    <property type="term" value="C:membrane"/>
    <property type="evidence" value="ECO:0000318"/>
    <property type="project" value="GO_Central"/>
</dbReference>
<dbReference type="GO" id="GO:0005886">
    <property type="term" value="C:plasma membrane"/>
    <property type="evidence" value="ECO:0007669"/>
    <property type="project" value="UniProtKB-SubCell"/>
</dbReference>
<feature type="domain" description="ABC transporter" evidence="13">
    <location>
        <begin position="1041"/>
        <end position="1278"/>
    </location>
</feature>
<dbReference type="GO" id="GO:0055085">
    <property type="term" value="P:transmembrane transport"/>
    <property type="evidence" value="ECO:0000318"/>
    <property type="project" value="GO_Central"/>
</dbReference>
<dbReference type="FunFam" id="1.20.1560.10:FF:000044">
    <property type="entry name" value="ABC transporter B family member 9"/>
    <property type="match status" value="1"/>
</dbReference>
<evidence type="ECO:0000313" key="16">
    <source>
        <dbReference type="Proteomes" id="UP000036987"/>
    </source>
</evidence>
<dbReference type="GO" id="GO:0005524">
    <property type="term" value="F:ATP binding"/>
    <property type="evidence" value="ECO:0007669"/>
    <property type="project" value="UniProtKB-KW"/>
</dbReference>
<dbReference type="Gene3D" id="3.40.50.300">
    <property type="entry name" value="P-loop containing nucleotide triphosphate hydrolases"/>
    <property type="match status" value="2"/>
</dbReference>
<evidence type="ECO:0000256" key="5">
    <source>
        <dbReference type="ARBA" id="ARBA00022737"/>
    </source>
</evidence>
<dbReference type="GO" id="GO:0042626">
    <property type="term" value="F:ATPase-coupled transmembrane transporter activity"/>
    <property type="evidence" value="ECO:0000318"/>
    <property type="project" value="GO_Central"/>
</dbReference>
<dbReference type="Gene3D" id="1.20.1560.10">
    <property type="entry name" value="ABC transporter type 1, transmembrane domain"/>
    <property type="match status" value="1"/>
</dbReference>
<dbReference type="SUPFAM" id="SSF52540">
    <property type="entry name" value="P-loop containing nucleoside triphosphate hydrolases"/>
    <property type="match status" value="2"/>
</dbReference>
<feature type="region of interest" description="Disordered" evidence="11">
    <location>
        <begin position="1"/>
        <end position="40"/>
    </location>
</feature>
<dbReference type="OrthoDB" id="6500128at2759"/>
<dbReference type="EMBL" id="LFYR01000192">
    <property type="protein sequence ID" value="KMZ75194.1"/>
    <property type="molecule type" value="Genomic_DNA"/>
</dbReference>
<keyword evidence="8 12" id="KW-1133">Transmembrane helix</keyword>
<dbReference type="PANTHER" id="PTHR43394:SF16">
    <property type="entry name" value="ABC TRANSPORTER B FAMILY MEMBER 4-LIKE ISOFORM X1"/>
    <property type="match status" value="1"/>
</dbReference>
<keyword evidence="4 12" id="KW-0812">Transmembrane</keyword>
<feature type="transmembrane region" description="Helical" evidence="12">
    <location>
        <begin position="716"/>
        <end position="740"/>
    </location>
</feature>
<feature type="transmembrane region" description="Helical" evidence="12">
    <location>
        <begin position="942"/>
        <end position="962"/>
    </location>
</feature>
<dbReference type="InterPro" id="IPR003593">
    <property type="entry name" value="AAA+_ATPase"/>
</dbReference>
<dbReference type="Pfam" id="PF00005">
    <property type="entry name" value="ABC_tran"/>
    <property type="match status" value="2"/>
</dbReference>
<evidence type="ECO:0000256" key="11">
    <source>
        <dbReference type="SAM" id="MobiDB-lite"/>
    </source>
</evidence>
<organism evidence="15 16">
    <name type="scientific">Zostera marina</name>
    <name type="common">Eelgrass</name>
    <dbReference type="NCBI Taxonomy" id="29655"/>
    <lineage>
        <taxon>Eukaryota</taxon>
        <taxon>Viridiplantae</taxon>
        <taxon>Streptophyta</taxon>
        <taxon>Embryophyta</taxon>
        <taxon>Tracheophyta</taxon>
        <taxon>Spermatophyta</taxon>
        <taxon>Magnoliopsida</taxon>
        <taxon>Liliopsida</taxon>
        <taxon>Zosteraceae</taxon>
        <taxon>Zostera</taxon>
    </lineage>
</organism>
<evidence type="ECO:0000256" key="1">
    <source>
        <dbReference type="ARBA" id="ARBA00004651"/>
    </source>
</evidence>
<dbReference type="GO" id="GO:0010329">
    <property type="term" value="F:auxin efflux transmembrane transporter activity"/>
    <property type="evidence" value="ECO:0007669"/>
    <property type="project" value="UniProtKB-ARBA"/>
</dbReference>
<dbReference type="CDD" id="cd03249">
    <property type="entry name" value="ABC_MTABC3_MDL1_MDL2"/>
    <property type="match status" value="2"/>
</dbReference>
<dbReference type="GO" id="GO:0140359">
    <property type="term" value="F:ABC-type transporter activity"/>
    <property type="evidence" value="ECO:0007669"/>
    <property type="project" value="InterPro"/>
</dbReference>
<dbReference type="GO" id="GO:0016887">
    <property type="term" value="F:ATP hydrolysis activity"/>
    <property type="evidence" value="ECO:0007669"/>
    <property type="project" value="InterPro"/>
</dbReference>
<evidence type="ECO:0000256" key="3">
    <source>
        <dbReference type="ARBA" id="ARBA00022448"/>
    </source>
</evidence>
<reference evidence="16" key="1">
    <citation type="journal article" date="2016" name="Nature">
        <title>The genome of the seagrass Zostera marina reveals angiosperm adaptation to the sea.</title>
        <authorList>
            <person name="Olsen J.L."/>
            <person name="Rouze P."/>
            <person name="Verhelst B."/>
            <person name="Lin Y.-C."/>
            <person name="Bayer T."/>
            <person name="Collen J."/>
            <person name="Dattolo E."/>
            <person name="De Paoli E."/>
            <person name="Dittami S."/>
            <person name="Maumus F."/>
            <person name="Michel G."/>
            <person name="Kersting A."/>
            <person name="Lauritano C."/>
            <person name="Lohaus R."/>
            <person name="Toepel M."/>
            <person name="Tonon T."/>
            <person name="Vanneste K."/>
            <person name="Amirebrahimi M."/>
            <person name="Brakel J."/>
            <person name="Bostroem C."/>
            <person name="Chovatia M."/>
            <person name="Grimwood J."/>
            <person name="Jenkins J.W."/>
            <person name="Jueterbock A."/>
            <person name="Mraz A."/>
            <person name="Stam W.T."/>
            <person name="Tice H."/>
            <person name="Bornberg-Bauer E."/>
            <person name="Green P.J."/>
            <person name="Pearson G.A."/>
            <person name="Procaccini G."/>
            <person name="Duarte C.M."/>
            <person name="Schmutz J."/>
            <person name="Reusch T.B.H."/>
            <person name="Van de Peer Y."/>
        </authorList>
    </citation>
    <scope>NUCLEOTIDE SEQUENCE [LARGE SCALE GENOMIC DNA]</scope>
    <source>
        <strain evidence="16">cv. Finnish</strain>
    </source>
</reference>
<dbReference type="InterPro" id="IPR039421">
    <property type="entry name" value="Type_1_exporter"/>
</dbReference>
<evidence type="ECO:0000256" key="4">
    <source>
        <dbReference type="ARBA" id="ARBA00022692"/>
    </source>
</evidence>
<feature type="transmembrane region" description="Helical" evidence="12">
    <location>
        <begin position="189"/>
        <end position="208"/>
    </location>
</feature>
<dbReference type="FunFam" id="1.20.1560.10:FF:000009">
    <property type="entry name" value="ABC transporter B family member 1"/>
    <property type="match status" value="1"/>
</dbReference>
<dbReference type="PROSITE" id="PS50893">
    <property type="entry name" value="ABC_TRANSPORTER_2"/>
    <property type="match status" value="2"/>
</dbReference>
<dbReference type="OMA" id="MENRDHD"/>
<dbReference type="CDD" id="cd18577">
    <property type="entry name" value="ABC_6TM_Pgp_ABCB1_D1_like"/>
    <property type="match status" value="1"/>
</dbReference>
<dbReference type="Proteomes" id="UP000036987">
    <property type="component" value="Unassembled WGS sequence"/>
</dbReference>
<evidence type="ECO:0000313" key="15">
    <source>
        <dbReference type="EMBL" id="KMZ75194.1"/>
    </source>
</evidence>
<feature type="domain" description="ABC transmembrane type-1" evidence="14">
    <location>
        <begin position="69"/>
        <end position="356"/>
    </location>
</feature>
<dbReference type="InterPro" id="IPR036640">
    <property type="entry name" value="ABC1_TM_sf"/>
</dbReference>
<evidence type="ECO:0000256" key="12">
    <source>
        <dbReference type="SAM" id="Phobius"/>
    </source>
</evidence>
<feature type="transmembrane region" description="Helical" evidence="12">
    <location>
        <begin position="849"/>
        <end position="874"/>
    </location>
</feature>
<name>A0A0K9Q1Z8_ZOSMR</name>
<evidence type="ECO:0000256" key="6">
    <source>
        <dbReference type="ARBA" id="ARBA00022741"/>
    </source>
</evidence>
<keyword evidence="7" id="KW-0067">ATP-binding</keyword>
<feature type="domain" description="ABC transmembrane type-1" evidence="14">
    <location>
        <begin position="720"/>
        <end position="1006"/>
    </location>
</feature>
<comment type="caution">
    <text evidence="15">The sequence shown here is derived from an EMBL/GenBank/DDBJ whole genome shotgun (WGS) entry which is preliminary data.</text>
</comment>
<protein>
    <submittedName>
        <fullName evidence="15">ABC transporter B family member 4</fullName>
    </submittedName>
</protein>
<keyword evidence="9 12" id="KW-0472">Membrane</keyword>
<accession>A0A0K9Q1Z8</accession>
<feature type="transmembrane region" description="Helical" evidence="12">
    <location>
        <begin position="974"/>
        <end position="994"/>
    </location>
</feature>
<evidence type="ECO:0000256" key="10">
    <source>
        <dbReference type="ARBA" id="ARBA00023180"/>
    </source>
</evidence>
<comment type="similarity">
    <text evidence="2">Belongs to the ABC transporter superfamily. ABCB family. Multidrug resistance exporter (TC 3.A.1.201) subfamily.</text>
</comment>
<feature type="transmembrane region" description="Helical" evidence="12">
    <location>
        <begin position="65"/>
        <end position="89"/>
    </location>
</feature>
<evidence type="ECO:0000256" key="2">
    <source>
        <dbReference type="ARBA" id="ARBA00007577"/>
    </source>
</evidence>
<gene>
    <name evidence="15" type="ORF">ZOSMA_117G00120</name>
</gene>
<dbReference type="GO" id="GO:0010328">
    <property type="term" value="F:auxin influx transmembrane transporter activity"/>
    <property type="evidence" value="ECO:0007669"/>
    <property type="project" value="UniProtKB-ARBA"/>
</dbReference>
<dbReference type="SUPFAM" id="SSF90123">
    <property type="entry name" value="ABC transporter transmembrane region"/>
    <property type="match status" value="2"/>
</dbReference>
<keyword evidence="6" id="KW-0547">Nucleotide-binding</keyword>
<keyword evidence="3" id="KW-0813">Transport</keyword>
<evidence type="ECO:0000259" key="14">
    <source>
        <dbReference type="PROSITE" id="PS50929"/>
    </source>
</evidence>
<feature type="transmembrane region" description="Helical" evidence="12">
    <location>
        <begin position="760"/>
        <end position="787"/>
    </location>
</feature>
<proteinExistence type="inferred from homology"/>